<accession>A0A9W6I4V2</accession>
<dbReference type="InterPro" id="IPR018060">
    <property type="entry name" value="HTH_AraC"/>
</dbReference>
<evidence type="ECO:0000259" key="4">
    <source>
        <dbReference type="PROSITE" id="PS01124"/>
    </source>
</evidence>
<dbReference type="InterPro" id="IPR052158">
    <property type="entry name" value="INH-QAR"/>
</dbReference>
<dbReference type="PANTHER" id="PTHR43130">
    <property type="entry name" value="ARAC-FAMILY TRANSCRIPTIONAL REGULATOR"/>
    <property type="match status" value="1"/>
</dbReference>
<dbReference type="InterPro" id="IPR002818">
    <property type="entry name" value="DJ-1/PfpI"/>
</dbReference>
<keyword evidence="1" id="KW-0805">Transcription regulation</keyword>
<dbReference type="GO" id="GO:0003700">
    <property type="term" value="F:DNA-binding transcription factor activity"/>
    <property type="evidence" value="ECO:0007669"/>
    <property type="project" value="InterPro"/>
</dbReference>
<dbReference type="PANTHER" id="PTHR43130:SF3">
    <property type="entry name" value="HTH-TYPE TRANSCRIPTIONAL REGULATOR RV1931C"/>
    <property type="match status" value="1"/>
</dbReference>
<feature type="domain" description="HTH araC/xylS-type" evidence="4">
    <location>
        <begin position="221"/>
        <end position="322"/>
    </location>
</feature>
<dbReference type="SUPFAM" id="SSF52317">
    <property type="entry name" value="Class I glutamine amidotransferase-like"/>
    <property type="match status" value="1"/>
</dbReference>
<dbReference type="Proteomes" id="UP001143474">
    <property type="component" value="Unassembled WGS sequence"/>
</dbReference>
<evidence type="ECO:0000313" key="5">
    <source>
        <dbReference type="EMBL" id="GLK12076.1"/>
    </source>
</evidence>
<gene>
    <name evidence="5" type="ORF">GCM10017600_54840</name>
</gene>
<keyword evidence="3" id="KW-0804">Transcription</keyword>
<evidence type="ECO:0000256" key="2">
    <source>
        <dbReference type="ARBA" id="ARBA00023125"/>
    </source>
</evidence>
<evidence type="ECO:0000256" key="3">
    <source>
        <dbReference type="ARBA" id="ARBA00023163"/>
    </source>
</evidence>
<organism evidence="5 6">
    <name type="scientific">Streptosporangium carneum</name>
    <dbReference type="NCBI Taxonomy" id="47481"/>
    <lineage>
        <taxon>Bacteria</taxon>
        <taxon>Bacillati</taxon>
        <taxon>Actinomycetota</taxon>
        <taxon>Actinomycetes</taxon>
        <taxon>Streptosporangiales</taxon>
        <taxon>Streptosporangiaceae</taxon>
        <taxon>Streptosporangium</taxon>
    </lineage>
</organism>
<dbReference type="InterPro" id="IPR009057">
    <property type="entry name" value="Homeodomain-like_sf"/>
</dbReference>
<dbReference type="SUPFAM" id="SSF46689">
    <property type="entry name" value="Homeodomain-like"/>
    <property type="match status" value="2"/>
</dbReference>
<dbReference type="AlphaFoldDB" id="A0A9W6I4V2"/>
<comment type="caution">
    <text evidence="5">The sequence shown here is derived from an EMBL/GenBank/DDBJ whole genome shotgun (WGS) entry which is preliminary data.</text>
</comment>
<name>A0A9W6I4V2_9ACTN</name>
<dbReference type="PROSITE" id="PS01124">
    <property type="entry name" value="HTH_ARAC_FAMILY_2"/>
    <property type="match status" value="1"/>
</dbReference>
<reference evidence="5" key="1">
    <citation type="journal article" date="2014" name="Int. J. Syst. Evol. Microbiol.">
        <title>Complete genome sequence of Corynebacterium casei LMG S-19264T (=DSM 44701T), isolated from a smear-ripened cheese.</title>
        <authorList>
            <consortium name="US DOE Joint Genome Institute (JGI-PGF)"/>
            <person name="Walter F."/>
            <person name="Albersmeier A."/>
            <person name="Kalinowski J."/>
            <person name="Ruckert C."/>
        </authorList>
    </citation>
    <scope>NUCLEOTIDE SEQUENCE</scope>
    <source>
        <strain evidence="5">VKM Ac-2007</strain>
    </source>
</reference>
<dbReference type="Pfam" id="PF01965">
    <property type="entry name" value="DJ-1_PfpI"/>
    <property type="match status" value="1"/>
</dbReference>
<dbReference type="Pfam" id="PF12833">
    <property type="entry name" value="HTH_18"/>
    <property type="match status" value="1"/>
</dbReference>
<reference evidence="5" key="2">
    <citation type="submission" date="2023-01" db="EMBL/GenBank/DDBJ databases">
        <authorList>
            <person name="Sun Q."/>
            <person name="Evtushenko L."/>
        </authorList>
    </citation>
    <scope>NUCLEOTIDE SEQUENCE</scope>
    <source>
        <strain evidence="5">VKM Ac-2007</strain>
    </source>
</reference>
<dbReference type="SMART" id="SM00342">
    <property type="entry name" value="HTH_ARAC"/>
    <property type="match status" value="1"/>
</dbReference>
<evidence type="ECO:0000313" key="6">
    <source>
        <dbReference type="Proteomes" id="UP001143474"/>
    </source>
</evidence>
<dbReference type="InterPro" id="IPR018062">
    <property type="entry name" value="HTH_AraC-typ_CS"/>
</dbReference>
<dbReference type="Gene3D" id="1.10.10.60">
    <property type="entry name" value="Homeodomain-like"/>
    <property type="match status" value="1"/>
</dbReference>
<dbReference type="Gene3D" id="3.40.50.880">
    <property type="match status" value="1"/>
</dbReference>
<sequence>MGHVTAAGRKAAHRVGILVFDGVKLLDVAGPSEVFSEANRLGAAYELVLCSPGGEQVVSSTGMRIPVDADAGDEETRFDTVLVMGGDVLPTRPVGVELLSAARRLAGHASRVSSVCTGAFILAAAGLLDGRRATTHWKHTRTLRRSYPEVTVEPDAIFVRDGSLYTSAGVTAGIDLALALLEDDHGDELARSVAQSLVVFLQRPGGQSQFSPSLRGPRPQTSVLRAVFDDVAADPAGDHSVSRLAARAGVSTRHLTRLFQGEVGMTPAKYVELIRLDAAKSMLDAGHSVTSAAERAGFGSSESLRRAFVNQVGVSPRAYRQRFRSSRR</sequence>
<protein>
    <submittedName>
        <fullName evidence="5">AraC family transcriptional regulator</fullName>
    </submittedName>
</protein>
<dbReference type="CDD" id="cd03137">
    <property type="entry name" value="GATase1_AraC_1"/>
    <property type="match status" value="1"/>
</dbReference>
<dbReference type="PROSITE" id="PS00041">
    <property type="entry name" value="HTH_ARAC_FAMILY_1"/>
    <property type="match status" value="1"/>
</dbReference>
<keyword evidence="6" id="KW-1185">Reference proteome</keyword>
<dbReference type="EMBL" id="BSEV01000014">
    <property type="protein sequence ID" value="GLK12076.1"/>
    <property type="molecule type" value="Genomic_DNA"/>
</dbReference>
<proteinExistence type="predicted"/>
<keyword evidence="2" id="KW-0238">DNA-binding</keyword>
<dbReference type="GO" id="GO:0043565">
    <property type="term" value="F:sequence-specific DNA binding"/>
    <property type="evidence" value="ECO:0007669"/>
    <property type="project" value="InterPro"/>
</dbReference>
<dbReference type="InterPro" id="IPR029062">
    <property type="entry name" value="Class_I_gatase-like"/>
</dbReference>
<dbReference type="RefSeq" id="WP_271220417.1">
    <property type="nucleotide sequence ID" value="NZ_BAAAVD010000053.1"/>
</dbReference>
<evidence type="ECO:0000256" key="1">
    <source>
        <dbReference type="ARBA" id="ARBA00023015"/>
    </source>
</evidence>